<evidence type="ECO:0000313" key="4">
    <source>
        <dbReference type="Proteomes" id="UP000023152"/>
    </source>
</evidence>
<feature type="compositionally biased region" description="Basic residues" evidence="2">
    <location>
        <begin position="10"/>
        <end position="20"/>
    </location>
</feature>
<evidence type="ECO:0000313" key="3">
    <source>
        <dbReference type="EMBL" id="ETO22442.1"/>
    </source>
</evidence>
<organism evidence="3 4">
    <name type="scientific">Reticulomyxa filosa</name>
    <dbReference type="NCBI Taxonomy" id="46433"/>
    <lineage>
        <taxon>Eukaryota</taxon>
        <taxon>Sar</taxon>
        <taxon>Rhizaria</taxon>
        <taxon>Retaria</taxon>
        <taxon>Foraminifera</taxon>
        <taxon>Monothalamids</taxon>
        <taxon>Reticulomyxidae</taxon>
        <taxon>Reticulomyxa</taxon>
    </lineage>
</organism>
<protein>
    <submittedName>
        <fullName evidence="3">Uncharacterized protein</fullName>
    </submittedName>
</protein>
<gene>
    <name evidence="3" type="ORF">RFI_14759</name>
</gene>
<keyword evidence="4" id="KW-1185">Reference proteome</keyword>
<name>X6NAV4_RETFI</name>
<comment type="caution">
    <text evidence="3">The sequence shown here is derived from an EMBL/GenBank/DDBJ whole genome shotgun (WGS) entry which is preliminary data.</text>
</comment>
<keyword evidence="1" id="KW-0175">Coiled coil</keyword>
<dbReference type="AlphaFoldDB" id="X6NAV4"/>
<evidence type="ECO:0000256" key="2">
    <source>
        <dbReference type="SAM" id="MobiDB-lite"/>
    </source>
</evidence>
<proteinExistence type="predicted"/>
<reference evidence="3 4" key="1">
    <citation type="journal article" date="2013" name="Curr. Biol.">
        <title>The Genome of the Foraminiferan Reticulomyxa filosa.</title>
        <authorList>
            <person name="Glockner G."/>
            <person name="Hulsmann N."/>
            <person name="Schleicher M."/>
            <person name="Noegel A.A."/>
            <person name="Eichinger L."/>
            <person name="Gallinger C."/>
            <person name="Pawlowski J."/>
            <person name="Sierra R."/>
            <person name="Euteneuer U."/>
            <person name="Pillet L."/>
            <person name="Moustafa A."/>
            <person name="Platzer M."/>
            <person name="Groth M."/>
            <person name="Szafranski K."/>
            <person name="Schliwa M."/>
        </authorList>
    </citation>
    <scope>NUCLEOTIDE SEQUENCE [LARGE SCALE GENOMIC DNA]</scope>
</reference>
<feature type="region of interest" description="Disordered" evidence="2">
    <location>
        <begin position="1"/>
        <end position="31"/>
    </location>
</feature>
<dbReference type="Proteomes" id="UP000023152">
    <property type="component" value="Unassembled WGS sequence"/>
</dbReference>
<sequence>MINSFLTNRKGNKKGKKNKKNQTALTAGKKMEEANGRLRNELSWTRKEKKNQYKIFNFFLLIQKLRDNKSEIETKKKKKREKEEQKMEEKEYIEIDEENKLERNQWELVNEKVNFTVQKDKKNEKRINNNKKLQKWFNGKYVSRDKCIIKVSTDCTYSQWNQKPQDVKNKSIMKYFGNRYGKIIKNISTLFENKQQKNRISWCSDDEVMLTFAEHFVDMAIDEHEKEKTELQNREKTKLQSKEKTKKEFEIITIAYLLIKPCTKYILQSKCKEKECPKTHGPLFKVDFVKNGDNNENEWKNKRQKIILPIIKQEYFEWWCENELKLNKRELKKRGKYVNRYGIAIKIKSTEGYNEMKEKNKFIKQFFQERYGPIVNTIWIDTSKIIRFIFKYPFADLIVNDYIKKNIDCQSRCNLKYYQIWKIHWDIISCCSSCFLKQDLHSLPFFCLHSQTIDFFPIGLFRCCHSDLLKHAKLLRLGLVFDQVVECYDQYFSSLLLPLDNHSKKEVDEQTIGSQPFDVKYWLALEKLKVLN</sequence>
<dbReference type="EMBL" id="ASPP01010737">
    <property type="protein sequence ID" value="ETO22442.1"/>
    <property type="molecule type" value="Genomic_DNA"/>
</dbReference>
<accession>X6NAV4</accession>
<evidence type="ECO:0000256" key="1">
    <source>
        <dbReference type="SAM" id="Coils"/>
    </source>
</evidence>
<feature type="coiled-coil region" evidence="1">
    <location>
        <begin position="62"/>
        <end position="98"/>
    </location>
</feature>